<keyword evidence="1" id="KW-0812">Transmembrane</keyword>
<organism evidence="2 3">
    <name type="scientific">Durusdinium trenchii</name>
    <dbReference type="NCBI Taxonomy" id="1381693"/>
    <lineage>
        <taxon>Eukaryota</taxon>
        <taxon>Sar</taxon>
        <taxon>Alveolata</taxon>
        <taxon>Dinophyceae</taxon>
        <taxon>Suessiales</taxon>
        <taxon>Symbiodiniaceae</taxon>
        <taxon>Durusdinium</taxon>
    </lineage>
</organism>
<evidence type="ECO:0000313" key="2">
    <source>
        <dbReference type="EMBL" id="CAK9079630.1"/>
    </source>
</evidence>
<reference evidence="2 3" key="1">
    <citation type="submission" date="2024-02" db="EMBL/GenBank/DDBJ databases">
        <authorList>
            <person name="Chen Y."/>
            <person name="Shah S."/>
            <person name="Dougan E. K."/>
            <person name="Thang M."/>
            <person name="Chan C."/>
        </authorList>
    </citation>
    <scope>NUCLEOTIDE SEQUENCE [LARGE SCALE GENOMIC DNA]</scope>
</reference>
<dbReference type="EMBL" id="CAXAMN010023680">
    <property type="protein sequence ID" value="CAK9079630.1"/>
    <property type="molecule type" value="Genomic_DNA"/>
</dbReference>
<gene>
    <name evidence="2" type="ORF">CCMP2556_LOCUS39188</name>
</gene>
<protein>
    <submittedName>
        <fullName evidence="2">Uncharacterized protein</fullName>
    </submittedName>
</protein>
<evidence type="ECO:0000313" key="3">
    <source>
        <dbReference type="Proteomes" id="UP001642484"/>
    </source>
</evidence>
<keyword evidence="1" id="KW-0472">Membrane</keyword>
<dbReference type="Proteomes" id="UP001642484">
    <property type="component" value="Unassembled WGS sequence"/>
</dbReference>
<sequence length="176" mass="19564">MVCSPLTLPQLLFRLQLVGAPKVLMAMVLMLLWSSNVKTLTESYDFVELWAGRALTTTMIQKSGRAAAALDIEYFHPDPEHPHRSNHFDILTSSGFLLALATILNGKHGQFTVLCAIVCSSWTTINMGTSGRSVCTPLGCPERVYVQKANEMASRCFGKHAKFNFHVVQLFSDHYT</sequence>
<keyword evidence="1" id="KW-1133">Transmembrane helix</keyword>
<keyword evidence="3" id="KW-1185">Reference proteome</keyword>
<name>A0ABP0PUA4_9DINO</name>
<evidence type="ECO:0000256" key="1">
    <source>
        <dbReference type="SAM" id="Phobius"/>
    </source>
</evidence>
<accession>A0ABP0PUA4</accession>
<proteinExistence type="predicted"/>
<feature type="transmembrane region" description="Helical" evidence="1">
    <location>
        <begin position="12"/>
        <end position="33"/>
    </location>
</feature>
<comment type="caution">
    <text evidence="2">The sequence shown here is derived from an EMBL/GenBank/DDBJ whole genome shotgun (WGS) entry which is preliminary data.</text>
</comment>